<evidence type="ECO:0000256" key="14">
    <source>
        <dbReference type="ARBA" id="ARBA00023180"/>
    </source>
</evidence>
<dbReference type="InterPro" id="IPR001245">
    <property type="entry name" value="Ser-Thr/Tyr_kinase_cat_dom"/>
</dbReference>
<reference evidence="18" key="1">
    <citation type="submission" date="2020-06" db="EMBL/GenBank/DDBJ databases">
        <title>WGS assembly of Ceratodon purpureus strain R40.</title>
        <authorList>
            <person name="Carey S.B."/>
            <person name="Jenkins J."/>
            <person name="Shu S."/>
            <person name="Lovell J.T."/>
            <person name="Sreedasyam A."/>
            <person name="Maumus F."/>
            <person name="Tiley G.P."/>
            <person name="Fernandez-Pozo N."/>
            <person name="Barry K."/>
            <person name="Chen C."/>
            <person name="Wang M."/>
            <person name="Lipzen A."/>
            <person name="Daum C."/>
            <person name="Saski C.A."/>
            <person name="Payton A.C."/>
            <person name="Mcbreen J.C."/>
            <person name="Conrad R.E."/>
            <person name="Kollar L.M."/>
            <person name="Olsson S."/>
            <person name="Huttunen S."/>
            <person name="Landis J.B."/>
            <person name="Wickett N.J."/>
            <person name="Johnson M.G."/>
            <person name="Rensing S.A."/>
            <person name="Grimwood J."/>
            <person name="Schmutz J."/>
            <person name="Mcdaniel S.F."/>
        </authorList>
    </citation>
    <scope>NUCLEOTIDE SEQUENCE</scope>
    <source>
        <strain evidence="18">R40</strain>
    </source>
</reference>
<evidence type="ECO:0000256" key="15">
    <source>
        <dbReference type="PROSITE-ProRule" id="PRU10141"/>
    </source>
</evidence>
<name>A0A8T0ITL1_CERPU</name>
<dbReference type="GO" id="GO:0004674">
    <property type="term" value="F:protein serine/threonine kinase activity"/>
    <property type="evidence" value="ECO:0007669"/>
    <property type="project" value="UniProtKB-KW"/>
</dbReference>
<evidence type="ECO:0000256" key="9">
    <source>
        <dbReference type="ARBA" id="ARBA00022741"/>
    </source>
</evidence>
<evidence type="ECO:0000256" key="7">
    <source>
        <dbReference type="ARBA" id="ARBA00022729"/>
    </source>
</evidence>
<dbReference type="PROSITE" id="PS50011">
    <property type="entry name" value="PROTEIN_KINASE_DOM"/>
    <property type="match status" value="1"/>
</dbReference>
<keyword evidence="6 16" id="KW-0812">Transmembrane</keyword>
<dbReference type="Gene3D" id="1.10.510.10">
    <property type="entry name" value="Transferase(Phosphotransferase) domain 1"/>
    <property type="match status" value="1"/>
</dbReference>
<dbReference type="SUPFAM" id="SSF52058">
    <property type="entry name" value="L domain-like"/>
    <property type="match status" value="1"/>
</dbReference>
<dbReference type="Gene3D" id="3.30.200.20">
    <property type="entry name" value="Phosphorylase Kinase, domain 1"/>
    <property type="match status" value="1"/>
</dbReference>
<dbReference type="Pfam" id="PF07714">
    <property type="entry name" value="PK_Tyr_Ser-Thr"/>
    <property type="match status" value="1"/>
</dbReference>
<dbReference type="PANTHER" id="PTHR45974:SF266">
    <property type="entry name" value="LEUCINE-RICH REPEAT RECEPTOR PROTEIN KINASE HPCA1"/>
    <property type="match status" value="1"/>
</dbReference>
<keyword evidence="14" id="KW-0325">Glycoprotein</keyword>
<feature type="transmembrane region" description="Helical" evidence="16">
    <location>
        <begin position="596"/>
        <end position="617"/>
    </location>
</feature>
<dbReference type="FunFam" id="3.80.10.10:FF:000383">
    <property type="entry name" value="Leucine-rich repeat receptor protein kinase EMS1"/>
    <property type="match status" value="1"/>
</dbReference>
<evidence type="ECO:0000256" key="6">
    <source>
        <dbReference type="ARBA" id="ARBA00022692"/>
    </source>
</evidence>
<dbReference type="PANTHER" id="PTHR45974">
    <property type="entry name" value="RECEPTOR-LIKE PROTEIN 55"/>
    <property type="match status" value="1"/>
</dbReference>
<dbReference type="Proteomes" id="UP000822688">
    <property type="component" value="Chromosome 2"/>
</dbReference>
<evidence type="ECO:0000256" key="3">
    <source>
        <dbReference type="ARBA" id="ARBA00022527"/>
    </source>
</evidence>
<evidence type="ECO:0000256" key="1">
    <source>
        <dbReference type="ARBA" id="ARBA00004167"/>
    </source>
</evidence>
<dbReference type="InterPro" id="IPR011009">
    <property type="entry name" value="Kinase-like_dom_sf"/>
</dbReference>
<keyword evidence="5" id="KW-0808">Transferase</keyword>
<dbReference type="SMART" id="SM00220">
    <property type="entry name" value="S_TKc"/>
    <property type="match status" value="1"/>
</dbReference>
<dbReference type="AlphaFoldDB" id="A0A8T0ITL1"/>
<evidence type="ECO:0000256" key="12">
    <source>
        <dbReference type="ARBA" id="ARBA00022989"/>
    </source>
</evidence>
<keyword evidence="7" id="KW-0732">Signal</keyword>
<keyword evidence="8" id="KW-0677">Repeat</keyword>
<keyword evidence="3" id="KW-0723">Serine/threonine-protein kinase</keyword>
<dbReference type="GO" id="GO:0005524">
    <property type="term" value="F:ATP binding"/>
    <property type="evidence" value="ECO:0007669"/>
    <property type="project" value="UniProtKB-UniRule"/>
</dbReference>
<dbReference type="GO" id="GO:0016020">
    <property type="term" value="C:membrane"/>
    <property type="evidence" value="ECO:0007669"/>
    <property type="project" value="UniProtKB-SubCell"/>
</dbReference>
<dbReference type="InterPro" id="IPR017441">
    <property type="entry name" value="Protein_kinase_ATP_BS"/>
</dbReference>
<dbReference type="InterPro" id="IPR001611">
    <property type="entry name" value="Leu-rich_rpt"/>
</dbReference>
<evidence type="ECO:0000256" key="10">
    <source>
        <dbReference type="ARBA" id="ARBA00022777"/>
    </source>
</evidence>
<evidence type="ECO:0000256" key="2">
    <source>
        <dbReference type="ARBA" id="ARBA00012513"/>
    </source>
</evidence>
<dbReference type="FunFam" id="3.30.200.20:FF:000394">
    <property type="entry name" value="Leucine-rich repeat receptor-like protein kinase"/>
    <property type="match status" value="1"/>
</dbReference>
<dbReference type="EC" id="2.7.11.1" evidence="2"/>
<evidence type="ECO:0000259" key="17">
    <source>
        <dbReference type="PROSITE" id="PS50011"/>
    </source>
</evidence>
<dbReference type="FunFam" id="3.80.10.10:FF:000363">
    <property type="entry name" value="Leucine-rich repeat family protein"/>
    <property type="match status" value="1"/>
</dbReference>
<keyword evidence="10" id="KW-0418">Kinase</keyword>
<evidence type="ECO:0000256" key="11">
    <source>
        <dbReference type="ARBA" id="ARBA00022840"/>
    </source>
</evidence>
<keyword evidence="9 15" id="KW-0547">Nucleotide-binding</keyword>
<sequence length="994" mass="107779">MDGVAEQWLFQRGRGYHFALIIFCLSTLSCFVSAAVNPTDLSALNALSSAWGANTLKWTAGDPCTNKWQGVYCDVTNTKVVSLSLSSSSIVGTIPAAIGSFSGLQRLDLSFNSRLQGPIPPEIGKLTTLLELNIQSCALAGLIPPALGNLKSLTFLALNNNQLTGEIPYLIGGLQNLHWFDVASNNLTGRLPVSSMNSDGVGLDTMALCEHFHLNNNSFSGGIPSELGAPPNGSPPKLTKLKHLLFESNQLTGSIPDSLANLTSLEILSLSNNQLSGPIPASLTRLATAPGSKLQQLLLGHNQFTGTIPNLTPPVAGALGLLVVDFSYNSFDPQPFPSWPQLASNITTLYMEQTNLVGNFSEEILSHRTLQTLWARNNSLNGTLYIPASVGPNLQVVSLQSNQFGSVVRRPSSTNLSKVDFQLSDNPVCNPDDPFRPATPCGAISGIPPWTSPPGACGAPTCSNGFTFNTQNSGNCNCVDPFHVTLECRRPTFSRFTDELMERLRVSLRNELGLENQQVMVERAMFTSDGRADIDINFFGVDGASQPDKDTMLNITHSLKGDAQLPSLSGFKPYILRSVEASDLLLGHKNHLGPGAIAGIVLGVFAIVSAVGIYAILQKRRAQRMKHKAHPFAHWGIGDGEKDVAAPQMHGVQWFSFAEIKKATNHFSVENEIGEGGYGKVYAGVLASGERVAVKRAAKDSMQGAEEFKNEIELLSRVHHKNLVMLTGYCYDKGEQMLVYEFMANGTMREWLSGKKSYPLDWSKRLSIAIGSARGLAYLHEMANPPIVHRDIKSSNILLDDKHIAKVADFGLSKLAPDGADGHIETTEVKGTLGYLDPEYYMTQKLSEKSDVYSFGVVLLELLTSKAPISHGKFIVREMKVAYAEEGMDGLEPILDPSVHESSPQDLQRFVDLAFVCTEDRGADRPTMNEVVKALEALAQHNKAKAKVSALATDETWLQDVYGDDAGYSQDHTGGIKSSFQYSGGYTPHIPEPK</sequence>
<dbReference type="PROSITE" id="PS00107">
    <property type="entry name" value="PROTEIN_KINASE_ATP"/>
    <property type="match status" value="1"/>
</dbReference>
<keyword evidence="12 16" id="KW-1133">Transmembrane helix</keyword>
<evidence type="ECO:0000256" key="5">
    <source>
        <dbReference type="ARBA" id="ARBA00022679"/>
    </source>
</evidence>
<keyword evidence="4" id="KW-0433">Leucine-rich repeat</keyword>
<evidence type="ECO:0000256" key="16">
    <source>
        <dbReference type="SAM" id="Phobius"/>
    </source>
</evidence>
<evidence type="ECO:0000256" key="8">
    <source>
        <dbReference type="ARBA" id="ARBA00022737"/>
    </source>
</evidence>
<dbReference type="FunFam" id="1.10.510.10:FF:000453">
    <property type="entry name" value="LRR receptor-like serine/threonine-protein kinase HSL2"/>
    <property type="match status" value="1"/>
</dbReference>
<dbReference type="CDD" id="cd14066">
    <property type="entry name" value="STKc_IRAK"/>
    <property type="match status" value="1"/>
</dbReference>
<evidence type="ECO:0000256" key="4">
    <source>
        <dbReference type="ARBA" id="ARBA00022614"/>
    </source>
</evidence>
<dbReference type="InterPro" id="IPR032675">
    <property type="entry name" value="LRR_dom_sf"/>
</dbReference>
<feature type="transmembrane region" description="Helical" evidence="16">
    <location>
        <begin position="16"/>
        <end position="36"/>
    </location>
</feature>
<keyword evidence="13 16" id="KW-0472">Membrane</keyword>
<feature type="domain" description="Protein kinase" evidence="17">
    <location>
        <begin position="667"/>
        <end position="938"/>
    </location>
</feature>
<dbReference type="PROSITE" id="PS00108">
    <property type="entry name" value="PROTEIN_KINASE_ST"/>
    <property type="match status" value="1"/>
</dbReference>
<comment type="subcellular location">
    <subcellularLocation>
        <location evidence="1">Membrane</location>
        <topology evidence="1">Single-pass membrane protein</topology>
    </subcellularLocation>
</comment>
<dbReference type="InterPro" id="IPR000719">
    <property type="entry name" value="Prot_kinase_dom"/>
</dbReference>
<feature type="binding site" evidence="15">
    <location>
        <position position="699"/>
    </location>
    <ligand>
        <name>ATP</name>
        <dbReference type="ChEBI" id="CHEBI:30616"/>
    </ligand>
</feature>
<proteinExistence type="predicted"/>
<comment type="caution">
    <text evidence="18">The sequence shown here is derived from an EMBL/GenBank/DDBJ whole genome shotgun (WGS) entry which is preliminary data.</text>
</comment>
<keyword evidence="19" id="KW-1185">Reference proteome</keyword>
<evidence type="ECO:0000313" key="18">
    <source>
        <dbReference type="EMBL" id="KAG0586091.1"/>
    </source>
</evidence>
<dbReference type="Pfam" id="PF00560">
    <property type="entry name" value="LRR_1"/>
    <property type="match status" value="4"/>
</dbReference>
<organism evidence="18 19">
    <name type="scientific">Ceratodon purpureus</name>
    <name type="common">Fire moss</name>
    <name type="synonym">Dicranum purpureum</name>
    <dbReference type="NCBI Taxonomy" id="3225"/>
    <lineage>
        <taxon>Eukaryota</taxon>
        <taxon>Viridiplantae</taxon>
        <taxon>Streptophyta</taxon>
        <taxon>Embryophyta</taxon>
        <taxon>Bryophyta</taxon>
        <taxon>Bryophytina</taxon>
        <taxon>Bryopsida</taxon>
        <taxon>Dicranidae</taxon>
        <taxon>Pseudoditrichales</taxon>
        <taxon>Ditrichaceae</taxon>
        <taxon>Ceratodon</taxon>
    </lineage>
</organism>
<accession>A0A8T0ITL1</accession>
<dbReference type="InterPro" id="IPR008271">
    <property type="entry name" value="Ser/Thr_kinase_AS"/>
</dbReference>
<dbReference type="SUPFAM" id="SSF56112">
    <property type="entry name" value="Protein kinase-like (PK-like)"/>
    <property type="match status" value="1"/>
</dbReference>
<gene>
    <name evidence="18" type="ORF">KC19_2G063400</name>
</gene>
<protein>
    <recommendedName>
        <fullName evidence="2">non-specific serine/threonine protein kinase</fullName>
        <ecNumber evidence="2">2.7.11.1</ecNumber>
    </recommendedName>
</protein>
<keyword evidence="11 15" id="KW-0067">ATP-binding</keyword>
<evidence type="ECO:0000256" key="13">
    <source>
        <dbReference type="ARBA" id="ARBA00023136"/>
    </source>
</evidence>
<evidence type="ECO:0000313" key="19">
    <source>
        <dbReference type="Proteomes" id="UP000822688"/>
    </source>
</evidence>
<dbReference type="Gene3D" id="3.80.10.10">
    <property type="entry name" value="Ribonuclease Inhibitor"/>
    <property type="match status" value="3"/>
</dbReference>
<dbReference type="EMBL" id="CM026422">
    <property type="protein sequence ID" value="KAG0586091.1"/>
    <property type="molecule type" value="Genomic_DNA"/>
</dbReference>